<feature type="transmembrane region" description="Helical" evidence="1">
    <location>
        <begin position="18"/>
        <end position="35"/>
    </location>
</feature>
<keyword evidence="1" id="KW-1133">Transmembrane helix</keyword>
<dbReference type="AlphaFoldDB" id="A0A1J1LGT1"/>
<sequence>MTPAKTDQPRPFWSRFRFLPYTVLGILIFYCNSTWDVNFFVKGYLTILELQTAIILLYFLMGRLSKSQNLNKDL</sequence>
<dbReference type="OrthoDB" id="463958at2"/>
<keyword evidence="3" id="KW-1185">Reference proteome</keyword>
<keyword evidence="1" id="KW-0472">Membrane</keyword>
<gene>
    <name evidence="2" type="ORF">PL9214291279</name>
</gene>
<dbReference type="EMBL" id="CZDF01000132">
    <property type="protein sequence ID" value="CUR31688.1"/>
    <property type="molecule type" value="Genomic_DNA"/>
</dbReference>
<protein>
    <submittedName>
        <fullName evidence="2">Uncharacterized protein</fullName>
    </submittedName>
</protein>
<reference evidence="3" key="1">
    <citation type="submission" date="2015-10" db="EMBL/GenBank/DDBJ databases">
        <authorList>
            <person name="Regsiter A."/>
            <person name="william w."/>
        </authorList>
    </citation>
    <scope>NUCLEOTIDE SEQUENCE [LARGE SCALE GENOMIC DNA]</scope>
</reference>
<evidence type="ECO:0000256" key="1">
    <source>
        <dbReference type="SAM" id="Phobius"/>
    </source>
</evidence>
<feature type="transmembrane region" description="Helical" evidence="1">
    <location>
        <begin position="41"/>
        <end position="61"/>
    </location>
</feature>
<evidence type="ECO:0000313" key="3">
    <source>
        <dbReference type="Proteomes" id="UP000184315"/>
    </source>
</evidence>
<name>A0A1J1LGT1_9CYAN</name>
<organism evidence="2 3">
    <name type="scientific">Planktothrix tepida PCC 9214</name>
    <dbReference type="NCBI Taxonomy" id="671072"/>
    <lineage>
        <taxon>Bacteria</taxon>
        <taxon>Bacillati</taxon>
        <taxon>Cyanobacteriota</taxon>
        <taxon>Cyanophyceae</taxon>
        <taxon>Oscillatoriophycideae</taxon>
        <taxon>Oscillatoriales</taxon>
        <taxon>Microcoleaceae</taxon>
        <taxon>Planktothrix</taxon>
    </lineage>
</organism>
<keyword evidence="1" id="KW-0812">Transmembrane</keyword>
<dbReference type="STRING" id="671072.PL9214291279"/>
<accession>A0A1J1LGT1</accession>
<dbReference type="Proteomes" id="UP000184315">
    <property type="component" value="Unassembled WGS sequence"/>
</dbReference>
<proteinExistence type="predicted"/>
<evidence type="ECO:0000313" key="2">
    <source>
        <dbReference type="EMBL" id="CUR31688.1"/>
    </source>
</evidence>